<dbReference type="AlphaFoldDB" id="A0A0U5GDC3"/>
<dbReference type="STRING" id="454130.A0A0U5GDC3"/>
<keyword evidence="14" id="KW-1185">Reference proteome</keyword>
<dbReference type="EMBL" id="CDMC01000013">
    <property type="protein sequence ID" value="CEL09223.1"/>
    <property type="molecule type" value="Genomic_DNA"/>
</dbReference>
<evidence type="ECO:0000256" key="10">
    <source>
        <dbReference type="ARBA" id="ARBA00068717"/>
    </source>
</evidence>
<reference evidence="14" key="1">
    <citation type="journal article" date="2016" name="Genome Announc.">
        <title>Draft genome sequences of fungus Aspergillus calidoustus.</title>
        <authorList>
            <person name="Horn F."/>
            <person name="Linde J."/>
            <person name="Mattern D.J."/>
            <person name="Walther G."/>
            <person name="Guthke R."/>
            <person name="Scherlach K."/>
            <person name="Martin K."/>
            <person name="Brakhage A.A."/>
            <person name="Petzke L."/>
            <person name="Valiante V."/>
        </authorList>
    </citation>
    <scope>NUCLEOTIDE SEQUENCE [LARGE SCALE GENOMIC DNA]</scope>
    <source>
        <strain evidence="14">SF006504</strain>
    </source>
</reference>
<evidence type="ECO:0000256" key="2">
    <source>
        <dbReference type="ARBA" id="ARBA00006484"/>
    </source>
</evidence>
<dbReference type="Proteomes" id="UP000054771">
    <property type="component" value="Unassembled WGS sequence"/>
</dbReference>
<comment type="similarity">
    <text evidence="2 12">Belongs to the short-chain dehydrogenases/reductases (SDR) family.</text>
</comment>
<evidence type="ECO:0000256" key="7">
    <source>
        <dbReference type="ARBA" id="ARBA00023098"/>
    </source>
</evidence>
<dbReference type="PANTHER" id="PTHR24322:SF736">
    <property type="entry name" value="RETINOL DEHYDROGENASE 10"/>
    <property type="match status" value="1"/>
</dbReference>
<evidence type="ECO:0000256" key="3">
    <source>
        <dbReference type="ARBA" id="ARBA00022692"/>
    </source>
</evidence>
<keyword evidence="3" id="KW-0812">Transmembrane</keyword>
<dbReference type="InterPro" id="IPR002347">
    <property type="entry name" value="SDR_fam"/>
</dbReference>
<dbReference type="Gene3D" id="3.40.50.720">
    <property type="entry name" value="NAD(P)-binding Rossmann-like Domain"/>
    <property type="match status" value="1"/>
</dbReference>
<dbReference type="GO" id="GO:0016020">
    <property type="term" value="C:membrane"/>
    <property type="evidence" value="ECO:0007669"/>
    <property type="project" value="UniProtKB-SubCell"/>
</dbReference>
<gene>
    <name evidence="13" type="ORF">ASPCAL12362</name>
</gene>
<evidence type="ECO:0000256" key="8">
    <source>
        <dbReference type="ARBA" id="ARBA00023136"/>
    </source>
</evidence>
<evidence type="ECO:0000256" key="12">
    <source>
        <dbReference type="RuleBase" id="RU000363"/>
    </source>
</evidence>
<dbReference type="Pfam" id="PF00106">
    <property type="entry name" value="adh_short"/>
    <property type="match status" value="1"/>
</dbReference>
<dbReference type="OMA" id="HIYKAPL"/>
<keyword evidence="8" id="KW-0472">Membrane</keyword>
<dbReference type="InterPro" id="IPR020904">
    <property type="entry name" value="Sc_DH/Rdtase_CS"/>
</dbReference>
<dbReference type="GO" id="GO:0052650">
    <property type="term" value="F:all-trans-retinol dehydrogenase (NADP+) activity"/>
    <property type="evidence" value="ECO:0007669"/>
    <property type="project" value="UniProtKB-ARBA"/>
</dbReference>
<dbReference type="SUPFAM" id="SSF51735">
    <property type="entry name" value="NAD(P)-binding Rossmann-fold domains"/>
    <property type="match status" value="1"/>
</dbReference>
<comment type="function">
    <text evidence="9">Catalyzes the reduction of all-trans-retinal to all-trans-retinol in the presence of NADPH.</text>
</comment>
<evidence type="ECO:0000313" key="14">
    <source>
        <dbReference type="Proteomes" id="UP000054771"/>
    </source>
</evidence>
<evidence type="ECO:0000256" key="11">
    <source>
        <dbReference type="ARBA" id="ARBA00082544"/>
    </source>
</evidence>
<dbReference type="PRINTS" id="PR00081">
    <property type="entry name" value="GDHRDH"/>
</dbReference>
<dbReference type="OrthoDB" id="10253736at2759"/>
<evidence type="ECO:0000256" key="6">
    <source>
        <dbReference type="ARBA" id="ARBA00023002"/>
    </source>
</evidence>
<dbReference type="PROSITE" id="PS00061">
    <property type="entry name" value="ADH_SHORT"/>
    <property type="match status" value="1"/>
</dbReference>
<organism evidence="13 14">
    <name type="scientific">Aspergillus calidoustus</name>
    <dbReference type="NCBI Taxonomy" id="454130"/>
    <lineage>
        <taxon>Eukaryota</taxon>
        <taxon>Fungi</taxon>
        <taxon>Dikarya</taxon>
        <taxon>Ascomycota</taxon>
        <taxon>Pezizomycotina</taxon>
        <taxon>Eurotiomycetes</taxon>
        <taxon>Eurotiomycetidae</taxon>
        <taxon>Eurotiales</taxon>
        <taxon>Aspergillaceae</taxon>
        <taxon>Aspergillus</taxon>
        <taxon>Aspergillus subgen. Nidulantes</taxon>
    </lineage>
</organism>
<accession>A0A0U5GDC3</accession>
<keyword evidence="4" id="KW-0521">NADP</keyword>
<comment type="subcellular location">
    <subcellularLocation>
        <location evidence="1">Membrane</location>
        <topology evidence="1">Multi-pass membrane protein</topology>
    </subcellularLocation>
</comment>
<evidence type="ECO:0000256" key="9">
    <source>
        <dbReference type="ARBA" id="ARBA00059620"/>
    </source>
</evidence>
<proteinExistence type="inferred from homology"/>
<keyword evidence="5" id="KW-1133">Transmembrane helix</keyword>
<evidence type="ECO:0000256" key="5">
    <source>
        <dbReference type="ARBA" id="ARBA00022989"/>
    </source>
</evidence>
<dbReference type="InterPro" id="IPR036291">
    <property type="entry name" value="NAD(P)-bd_dom_sf"/>
</dbReference>
<protein>
    <recommendedName>
        <fullName evidence="10">Short-chain dehydrogenase/reductase 3</fullName>
    </recommendedName>
    <alternativeName>
        <fullName evidence="11">Retinal short-chain dehydrogenase/reductase 1</fullName>
    </alternativeName>
</protein>
<dbReference type="FunFam" id="3.40.50.720:FF:000131">
    <property type="entry name" value="Short-chain dehydrogenase/reductase 3"/>
    <property type="match status" value="1"/>
</dbReference>
<keyword evidence="7" id="KW-0443">Lipid metabolism</keyword>
<keyword evidence="6" id="KW-0560">Oxidoreductase</keyword>
<evidence type="ECO:0000256" key="1">
    <source>
        <dbReference type="ARBA" id="ARBA00004141"/>
    </source>
</evidence>
<name>A0A0U5GDC3_ASPCI</name>
<evidence type="ECO:0000313" key="13">
    <source>
        <dbReference type="EMBL" id="CEL09223.1"/>
    </source>
</evidence>
<dbReference type="PRINTS" id="PR00080">
    <property type="entry name" value="SDRFAMILY"/>
</dbReference>
<evidence type="ECO:0000256" key="4">
    <source>
        <dbReference type="ARBA" id="ARBA00022857"/>
    </source>
</evidence>
<dbReference type="GO" id="GO:0044550">
    <property type="term" value="P:secondary metabolite biosynthetic process"/>
    <property type="evidence" value="ECO:0007669"/>
    <property type="project" value="UniProtKB-ARBA"/>
</dbReference>
<dbReference type="PANTHER" id="PTHR24322">
    <property type="entry name" value="PKSB"/>
    <property type="match status" value="1"/>
</dbReference>
<sequence>MTTNHRPYIGAGNATQLIHLPANIAGYLYRSFLGQAISVWAIYHLLRVVNSHISQRKQNNWVQAPPWDTLTELVLLTGGSSGIGNQVMRDLSRLHIKTVILDVQEPKQPLPDNIFFYNVGLTSSTAIAETATQVRRDHGSPTILINNAGVGSVGSILEEPEENIRRTLEVNMVSHFWTVKELLPDMVKSYHGHIVSIASMASFAGLNGMADYACTKAGALEFQESLSQEIRHLYGARRIRTSIIHPMWVHTPMLDSLLSSGAQFKSPTLAPESVSAAIIRQLMRGNGGQVIIPASLGFASMLRGLPNWLQEVMRDRSSRQLTSL</sequence>